<protein>
    <submittedName>
        <fullName evidence="1">Uncharacterized protein</fullName>
    </submittedName>
</protein>
<dbReference type="Gramene" id="mRNA:HanXRQr2_Chr02g0060431">
    <property type="protein sequence ID" value="mRNA:HanXRQr2_Chr02g0060431"/>
    <property type="gene ID" value="HanXRQr2_Chr02g0060431"/>
</dbReference>
<comment type="caution">
    <text evidence="1">The sequence shown here is derived from an EMBL/GenBank/DDBJ whole genome shotgun (WGS) entry which is preliminary data.</text>
</comment>
<evidence type="ECO:0000313" key="2">
    <source>
        <dbReference type="Proteomes" id="UP000215914"/>
    </source>
</evidence>
<keyword evidence="2" id="KW-1185">Reference proteome</keyword>
<dbReference type="AlphaFoldDB" id="A0A9K3P0P6"/>
<gene>
    <name evidence="1" type="ORF">HanXRQr2_Chr02g0060431</name>
</gene>
<name>A0A9K3P0P6_HELAN</name>
<dbReference type="EMBL" id="MNCJ02000317">
    <property type="protein sequence ID" value="KAF5818063.1"/>
    <property type="molecule type" value="Genomic_DNA"/>
</dbReference>
<evidence type="ECO:0000313" key="1">
    <source>
        <dbReference type="EMBL" id="KAF5818063.1"/>
    </source>
</evidence>
<organism evidence="1 2">
    <name type="scientific">Helianthus annuus</name>
    <name type="common">Common sunflower</name>
    <dbReference type="NCBI Taxonomy" id="4232"/>
    <lineage>
        <taxon>Eukaryota</taxon>
        <taxon>Viridiplantae</taxon>
        <taxon>Streptophyta</taxon>
        <taxon>Embryophyta</taxon>
        <taxon>Tracheophyta</taxon>
        <taxon>Spermatophyta</taxon>
        <taxon>Magnoliopsida</taxon>
        <taxon>eudicotyledons</taxon>
        <taxon>Gunneridae</taxon>
        <taxon>Pentapetalae</taxon>
        <taxon>asterids</taxon>
        <taxon>campanulids</taxon>
        <taxon>Asterales</taxon>
        <taxon>Asteraceae</taxon>
        <taxon>Asteroideae</taxon>
        <taxon>Heliantheae alliance</taxon>
        <taxon>Heliantheae</taxon>
        <taxon>Helianthus</taxon>
    </lineage>
</organism>
<dbReference type="Proteomes" id="UP000215914">
    <property type="component" value="Unassembled WGS sequence"/>
</dbReference>
<proteinExistence type="predicted"/>
<reference evidence="1" key="2">
    <citation type="submission" date="2020-06" db="EMBL/GenBank/DDBJ databases">
        <title>Helianthus annuus Genome sequencing and assembly Release 2.</title>
        <authorList>
            <person name="Gouzy J."/>
            <person name="Langlade N."/>
            <person name="Munos S."/>
        </authorList>
    </citation>
    <scope>NUCLEOTIDE SEQUENCE</scope>
    <source>
        <tissue evidence="1">Leaves</tissue>
    </source>
</reference>
<accession>A0A9K3P0P6</accession>
<sequence length="69" mass="8684">MKMMTVVWIFLVKRQKRRRGLLKIMQLQRRHLERRKNVKHWWNGGILSRWRMELPQHHPPTRTLMTKEV</sequence>
<reference evidence="1" key="1">
    <citation type="journal article" date="2017" name="Nature">
        <title>The sunflower genome provides insights into oil metabolism, flowering and Asterid evolution.</title>
        <authorList>
            <person name="Badouin H."/>
            <person name="Gouzy J."/>
            <person name="Grassa C.J."/>
            <person name="Murat F."/>
            <person name="Staton S.E."/>
            <person name="Cottret L."/>
            <person name="Lelandais-Briere C."/>
            <person name="Owens G.L."/>
            <person name="Carrere S."/>
            <person name="Mayjonade B."/>
            <person name="Legrand L."/>
            <person name="Gill N."/>
            <person name="Kane N.C."/>
            <person name="Bowers J.E."/>
            <person name="Hubner S."/>
            <person name="Bellec A."/>
            <person name="Berard A."/>
            <person name="Berges H."/>
            <person name="Blanchet N."/>
            <person name="Boniface M.C."/>
            <person name="Brunel D."/>
            <person name="Catrice O."/>
            <person name="Chaidir N."/>
            <person name="Claudel C."/>
            <person name="Donnadieu C."/>
            <person name="Faraut T."/>
            <person name="Fievet G."/>
            <person name="Helmstetter N."/>
            <person name="King M."/>
            <person name="Knapp S.J."/>
            <person name="Lai Z."/>
            <person name="Le Paslier M.C."/>
            <person name="Lippi Y."/>
            <person name="Lorenzon L."/>
            <person name="Mandel J.R."/>
            <person name="Marage G."/>
            <person name="Marchand G."/>
            <person name="Marquand E."/>
            <person name="Bret-Mestries E."/>
            <person name="Morien E."/>
            <person name="Nambeesan S."/>
            <person name="Nguyen T."/>
            <person name="Pegot-Espagnet P."/>
            <person name="Pouilly N."/>
            <person name="Raftis F."/>
            <person name="Sallet E."/>
            <person name="Schiex T."/>
            <person name="Thomas J."/>
            <person name="Vandecasteele C."/>
            <person name="Vares D."/>
            <person name="Vear F."/>
            <person name="Vautrin S."/>
            <person name="Crespi M."/>
            <person name="Mangin B."/>
            <person name="Burke J.M."/>
            <person name="Salse J."/>
            <person name="Munos S."/>
            <person name="Vincourt P."/>
            <person name="Rieseberg L.H."/>
            <person name="Langlade N.B."/>
        </authorList>
    </citation>
    <scope>NUCLEOTIDE SEQUENCE</scope>
    <source>
        <tissue evidence="1">Leaves</tissue>
    </source>
</reference>